<dbReference type="Gene3D" id="3.40.50.720">
    <property type="entry name" value="NAD(P)-binding Rossmann-like Domain"/>
    <property type="match status" value="1"/>
</dbReference>
<dbReference type="STRING" id="1157962.A0A250X437"/>
<dbReference type="PANTHER" id="PTHR47285">
    <property type="entry name" value="PROTEIN TIC 62, CHLOROPLASTIC"/>
    <property type="match status" value="1"/>
</dbReference>
<dbReference type="PANTHER" id="PTHR47285:SF1">
    <property type="entry name" value="PROTEIN TIC 62, CHLOROPLASTIC"/>
    <property type="match status" value="1"/>
</dbReference>
<reference evidence="3 4" key="1">
    <citation type="submission" date="2017-08" db="EMBL/GenBank/DDBJ databases">
        <title>Acidophilic green algal genome provides insights into adaptation to an acidic environment.</title>
        <authorList>
            <person name="Hirooka S."/>
            <person name="Hirose Y."/>
            <person name="Kanesaki Y."/>
            <person name="Higuchi S."/>
            <person name="Fujiwara T."/>
            <person name="Onuma R."/>
            <person name="Era A."/>
            <person name="Ohbayashi R."/>
            <person name="Uzuka A."/>
            <person name="Nozaki H."/>
            <person name="Yoshikawa H."/>
            <person name="Miyagishima S.Y."/>
        </authorList>
    </citation>
    <scope>NUCLEOTIDE SEQUENCE [LARGE SCALE GENOMIC DNA]</scope>
    <source>
        <strain evidence="3 4">NIES-2499</strain>
    </source>
</reference>
<keyword evidence="4" id="KW-1185">Reference proteome</keyword>
<dbReference type="InterPro" id="IPR036291">
    <property type="entry name" value="NAD(P)-bd_dom_sf"/>
</dbReference>
<organism evidence="3 4">
    <name type="scientific">Chlamydomonas eustigma</name>
    <dbReference type="NCBI Taxonomy" id="1157962"/>
    <lineage>
        <taxon>Eukaryota</taxon>
        <taxon>Viridiplantae</taxon>
        <taxon>Chlorophyta</taxon>
        <taxon>core chlorophytes</taxon>
        <taxon>Chlorophyceae</taxon>
        <taxon>CS clade</taxon>
        <taxon>Chlamydomonadales</taxon>
        <taxon>Chlamydomonadaceae</taxon>
        <taxon>Chlamydomonas</taxon>
    </lineage>
</organism>
<dbReference type="Proteomes" id="UP000232323">
    <property type="component" value="Unassembled WGS sequence"/>
</dbReference>
<feature type="domain" description="NAD(P)-binding" evidence="2">
    <location>
        <begin position="92"/>
        <end position="298"/>
    </location>
</feature>
<evidence type="ECO:0000259" key="2">
    <source>
        <dbReference type="Pfam" id="PF13460"/>
    </source>
</evidence>
<dbReference type="CDD" id="cd05243">
    <property type="entry name" value="SDR_a5"/>
    <property type="match status" value="1"/>
</dbReference>
<dbReference type="Pfam" id="PF13460">
    <property type="entry name" value="NAD_binding_10"/>
    <property type="match status" value="1"/>
</dbReference>
<evidence type="ECO:0000256" key="1">
    <source>
        <dbReference type="SAM" id="Coils"/>
    </source>
</evidence>
<dbReference type="SUPFAM" id="SSF51735">
    <property type="entry name" value="NAD(P)-binding Rossmann-fold domains"/>
    <property type="match status" value="1"/>
</dbReference>
<protein>
    <recommendedName>
        <fullName evidence="2">NAD(P)-binding domain-containing protein</fullName>
    </recommendedName>
</protein>
<proteinExistence type="predicted"/>
<dbReference type="OrthoDB" id="419598at2759"/>
<comment type="caution">
    <text evidence="3">The sequence shown here is derived from an EMBL/GenBank/DDBJ whole genome shotgun (WGS) entry which is preliminary data.</text>
</comment>
<dbReference type="InterPro" id="IPR016040">
    <property type="entry name" value="NAD(P)-bd_dom"/>
</dbReference>
<evidence type="ECO:0000313" key="3">
    <source>
        <dbReference type="EMBL" id="GAX77662.1"/>
    </source>
</evidence>
<feature type="coiled-coil region" evidence="1">
    <location>
        <begin position="354"/>
        <end position="384"/>
    </location>
</feature>
<evidence type="ECO:0000313" key="4">
    <source>
        <dbReference type="Proteomes" id="UP000232323"/>
    </source>
</evidence>
<dbReference type="EMBL" id="BEGY01000026">
    <property type="protein sequence ID" value="GAX77662.1"/>
    <property type="molecule type" value="Genomic_DNA"/>
</dbReference>
<gene>
    <name evidence="3" type="ORF">CEUSTIGMA_g5105.t1</name>
</gene>
<dbReference type="AlphaFoldDB" id="A0A250X437"/>
<dbReference type="InterPro" id="IPR044719">
    <property type="entry name" value="TIC62"/>
</dbReference>
<sequence>MLVNKSPAIERLHCHASTWLAHPPVERPTRRTEVWAGNGSYGSGGTVWEKLAGTFSTRSGGTVWEKLAGTFSTRKDVEEDRSSDLGVVFVAGSTGRLGERICRELLRSGVRVRAGARNVDKARGNIKHWVASGSLRPSDAGRIEVVAFDLEDSESIKQALNGASRVVCAVGAPEDQVLDSTGPRRIDGEGTINLILTAAEARSVEHFVLVTSLGTGKFGLPAGLLNLFWGVLTWKRKAEEALEMSGMPYTIIRPGGMERPKDDYKNTHNLIFKEKDTAFGGQVSRLQVAELVAAAIQYPTLAANKVLEVVAETTAPKLPFPSLLESIEAENSMGAQAQTVGRLEAAQHAEELAAKELEDAYTALRNAQRKLSALTEKQKAAAAAPKEQVLCYF</sequence>
<name>A0A250X437_9CHLO</name>
<accession>A0A250X437</accession>
<keyword evidence="1" id="KW-0175">Coiled coil</keyword>